<reference evidence="2" key="1">
    <citation type="submission" date="2023-12" db="EMBL/GenBank/DDBJ databases">
        <title>Genome assembly of Anisodus tanguticus.</title>
        <authorList>
            <person name="Wang Y.-J."/>
        </authorList>
    </citation>
    <scope>NUCLEOTIDE SEQUENCE</scope>
    <source>
        <strain evidence="2">KB-2021</strain>
        <tissue evidence="2">Leaf</tissue>
    </source>
</reference>
<dbReference type="SUPFAM" id="SSF52047">
    <property type="entry name" value="RNI-like"/>
    <property type="match status" value="1"/>
</dbReference>
<dbReference type="Proteomes" id="UP001291623">
    <property type="component" value="Unassembled WGS sequence"/>
</dbReference>
<proteinExistence type="predicted"/>
<dbReference type="SUPFAM" id="SSF81383">
    <property type="entry name" value="F-box domain"/>
    <property type="match status" value="1"/>
</dbReference>
<name>A0AAE1S5P0_9SOLA</name>
<gene>
    <name evidence="2" type="ORF">RND71_016187</name>
</gene>
<dbReference type="InterPro" id="IPR053781">
    <property type="entry name" value="F-box_AtFBL13-like"/>
</dbReference>
<dbReference type="CDD" id="cd22160">
    <property type="entry name" value="F-box_AtFBL13-like"/>
    <property type="match status" value="1"/>
</dbReference>
<dbReference type="AlphaFoldDB" id="A0AAE1S5P0"/>
<protein>
    <recommendedName>
        <fullName evidence="1">F-box domain-containing protein</fullName>
    </recommendedName>
</protein>
<comment type="caution">
    <text evidence="2">The sequence shown here is derived from an EMBL/GenBank/DDBJ whole genome shotgun (WGS) entry which is preliminary data.</text>
</comment>
<evidence type="ECO:0000313" key="3">
    <source>
        <dbReference type="Proteomes" id="UP001291623"/>
    </source>
</evidence>
<feature type="domain" description="F-box" evidence="1">
    <location>
        <begin position="3"/>
        <end position="37"/>
    </location>
</feature>
<dbReference type="PROSITE" id="PS50181">
    <property type="entry name" value="FBOX"/>
    <property type="match status" value="1"/>
</dbReference>
<dbReference type="Pfam" id="PF24758">
    <property type="entry name" value="LRR_At5g56370"/>
    <property type="match status" value="1"/>
</dbReference>
<dbReference type="InterPro" id="IPR032675">
    <property type="entry name" value="LRR_dom_sf"/>
</dbReference>
<dbReference type="Pfam" id="PF00646">
    <property type="entry name" value="F-box"/>
    <property type="match status" value="1"/>
</dbReference>
<accession>A0AAE1S5P0</accession>
<dbReference type="PANTHER" id="PTHR31639:SF312">
    <property type="entry name" value="CYCLIN-LIKE F-BOX"/>
    <property type="match status" value="1"/>
</dbReference>
<evidence type="ECO:0000313" key="2">
    <source>
        <dbReference type="EMBL" id="KAK4364829.1"/>
    </source>
</evidence>
<dbReference type="Gene3D" id="3.80.10.10">
    <property type="entry name" value="Ribonuclease Inhibitor"/>
    <property type="match status" value="1"/>
</dbReference>
<evidence type="ECO:0000259" key="1">
    <source>
        <dbReference type="PROSITE" id="PS50181"/>
    </source>
</evidence>
<dbReference type="InterPro" id="IPR036047">
    <property type="entry name" value="F-box-like_dom_sf"/>
</dbReference>
<sequence>MKSATISNLPYNVLDRILGCLPLKDAVKTSILSKDWRYKWATRQELDFDGEFFMSFKDIQEAKKVIYQVLLLHKGPILKFTLQDPDLTGCPDIDHWILFLSKKNVQKFTLLIGSGDEHHLPSHLYTFQQLRHLELNRCFFHPPPGFKGFENLINLDLWNVIFDPAIFKNLISKCPLLERLRLNWCTNFDILEIDAANLKCLDFFGTSKSICFQNAPMLRNVTVWLDSQVLTNSSPICSNLTKFFHYMPSLQEMDLSGSTLEYLTMGGIPESPPTALNNVKSLRILDMSFRNVKEVSGAVYLITSCPKLQNLAIECETVGIVVEPVIQFLQAQSIISYGAVKLLQSVQMCYFTGFEMEMEFVKFILASAPVLEEIFIWNVVHHFHRGTQMIDEIKQSRRASPNVEFMFEEAFIDPELS</sequence>
<dbReference type="PANTHER" id="PTHR31639">
    <property type="entry name" value="F-BOX PROTEIN-LIKE"/>
    <property type="match status" value="1"/>
</dbReference>
<dbReference type="InterPro" id="IPR055411">
    <property type="entry name" value="LRR_FXL15/At3g58940/PEG3-like"/>
</dbReference>
<organism evidence="2 3">
    <name type="scientific">Anisodus tanguticus</name>
    <dbReference type="NCBI Taxonomy" id="243964"/>
    <lineage>
        <taxon>Eukaryota</taxon>
        <taxon>Viridiplantae</taxon>
        <taxon>Streptophyta</taxon>
        <taxon>Embryophyta</taxon>
        <taxon>Tracheophyta</taxon>
        <taxon>Spermatophyta</taxon>
        <taxon>Magnoliopsida</taxon>
        <taxon>eudicotyledons</taxon>
        <taxon>Gunneridae</taxon>
        <taxon>Pentapetalae</taxon>
        <taxon>asterids</taxon>
        <taxon>lamiids</taxon>
        <taxon>Solanales</taxon>
        <taxon>Solanaceae</taxon>
        <taxon>Solanoideae</taxon>
        <taxon>Hyoscyameae</taxon>
        <taxon>Anisodus</taxon>
    </lineage>
</organism>
<dbReference type="EMBL" id="JAVYJV010000008">
    <property type="protein sequence ID" value="KAK4364829.1"/>
    <property type="molecule type" value="Genomic_DNA"/>
</dbReference>
<keyword evidence="3" id="KW-1185">Reference proteome</keyword>
<dbReference type="InterPro" id="IPR001810">
    <property type="entry name" value="F-box_dom"/>
</dbReference>